<dbReference type="AlphaFoldDB" id="A0ABD1EI26"/>
<feature type="compositionally biased region" description="Basic and acidic residues" evidence="2">
    <location>
        <begin position="342"/>
        <end position="355"/>
    </location>
</feature>
<name>A0ABD1EI26_HYPHA</name>
<dbReference type="EMBL" id="JBDJPC010000007">
    <property type="protein sequence ID" value="KAL1493613.1"/>
    <property type="molecule type" value="Genomic_DNA"/>
</dbReference>
<organism evidence="3 4">
    <name type="scientific">Hypothenemus hampei</name>
    <name type="common">Coffee berry borer</name>
    <dbReference type="NCBI Taxonomy" id="57062"/>
    <lineage>
        <taxon>Eukaryota</taxon>
        <taxon>Metazoa</taxon>
        <taxon>Ecdysozoa</taxon>
        <taxon>Arthropoda</taxon>
        <taxon>Hexapoda</taxon>
        <taxon>Insecta</taxon>
        <taxon>Pterygota</taxon>
        <taxon>Neoptera</taxon>
        <taxon>Endopterygota</taxon>
        <taxon>Coleoptera</taxon>
        <taxon>Polyphaga</taxon>
        <taxon>Cucujiformia</taxon>
        <taxon>Curculionidae</taxon>
        <taxon>Scolytinae</taxon>
        <taxon>Hypothenemus</taxon>
    </lineage>
</organism>
<feature type="compositionally biased region" description="Basic and acidic residues" evidence="2">
    <location>
        <begin position="148"/>
        <end position="157"/>
    </location>
</feature>
<evidence type="ECO:0000313" key="3">
    <source>
        <dbReference type="EMBL" id="KAL1493613.1"/>
    </source>
</evidence>
<feature type="compositionally biased region" description="Acidic residues" evidence="2">
    <location>
        <begin position="250"/>
        <end position="259"/>
    </location>
</feature>
<comment type="caution">
    <text evidence="3">The sequence shown here is derived from an EMBL/GenBank/DDBJ whole genome shotgun (WGS) entry which is preliminary data.</text>
</comment>
<accession>A0ABD1EI26</accession>
<feature type="compositionally biased region" description="Basic and acidic residues" evidence="2">
    <location>
        <begin position="260"/>
        <end position="278"/>
    </location>
</feature>
<evidence type="ECO:0000256" key="2">
    <source>
        <dbReference type="SAM" id="MobiDB-lite"/>
    </source>
</evidence>
<keyword evidence="4" id="KW-1185">Reference proteome</keyword>
<evidence type="ECO:0000313" key="4">
    <source>
        <dbReference type="Proteomes" id="UP001566132"/>
    </source>
</evidence>
<feature type="compositionally biased region" description="Basic and acidic residues" evidence="2">
    <location>
        <begin position="194"/>
        <end position="212"/>
    </location>
</feature>
<feature type="compositionally biased region" description="Basic residues" evidence="2">
    <location>
        <begin position="330"/>
        <end position="341"/>
    </location>
</feature>
<dbReference type="Proteomes" id="UP001566132">
    <property type="component" value="Unassembled WGS sequence"/>
</dbReference>
<evidence type="ECO:0000256" key="1">
    <source>
        <dbReference type="SAM" id="Coils"/>
    </source>
</evidence>
<feature type="coiled-coil region" evidence="1">
    <location>
        <begin position="392"/>
        <end position="506"/>
    </location>
</feature>
<feature type="region of interest" description="Disordered" evidence="2">
    <location>
        <begin position="1"/>
        <end position="157"/>
    </location>
</feature>
<keyword evidence="1" id="KW-0175">Coiled coil</keyword>
<feature type="region of interest" description="Disordered" evidence="2">
    <location>
        <begin position="194"/>
        <end position="224"/>
    </location>
</feature>
<feature type="compositionally biased region" description="Basic and acidic residues" evidence="2">
    <location>
        <begin position="72"/>
        <end position="84"/>
    </location>
</feature>
<reference evidence="3 4" key="1">
    <citation type="submission" date="2024-05" db="EMBL/GenBank/DDBJ databases">
        <title>Genetic variation in Jamaican populations of the coffee berry borer (Hypothenemus hampei).</title>
        <authorList>
            <person name="Errbii M."/>
            <person name="Myrie A."/>
        </authorList>
    </citation>
    <scope>NUCLEOTIDE SEQUENCE [LARGE SCALE GENOMIC DNA]</scope>
    <source>
        <strain evidence="3">JA-Hopewell-2020-01-JO</strain>
        <tissue evidence="3">Whole body</tissue>
    </source>
</reference>
<proteinExistence type="predicted"/>
<feature type="region of interest" description="Disordered" evidence="2">
    <location>
        <begin position="250"/>
        <end position="355"/>
    </location>
</feature>
<feature type="compositionally biased region" description="Basic and acidic residues" evidence="2">
    <location>
        <begin position="36"/>
        <end position="47"/>
    </location>
</feature>
<sequence length="701" mass="79829">MGNPSSPHPRRSAPRNTGGGSKTLPELEGVGSSKTLLKEAEEHHSPKDGTATSPSTSTSTSTVISTSTVLDENSKLSIKERSSLEEEGSEVDSLSTDLGTKRKGKRTINERSPGVPHGWDSSEEEKERDLQIRKKSKENTSPIGKLNLQEKHKGKELGKNIEVQMTADPKPADCVGVAELKNVVVELEPIKTHASSKEFKSGWEESDSDRTDSPTAIDLCEGSESFSIETNAENKKYPERARRKFIYCLTEDESEEDMSDAERIINPKSGKEKAEPSSKAKKAVSQTTLHALIKERATEEQPTSQVDGGEQESYRKTTKNKINPPDRASRRTKRDNKKKTDKLKDMESETKDDKDTIETLVKQAKKVERFIVDSYNPKAEIKKATIRLGTMARKIEACKKEEEKNIASYQKKEYEELQKKCKEQEEQITKLNREISIQKELHEEMLSNTDVKKYVALLKKSEEQEEAIAKLKREAKEQKKRHEGWKKNTEDEISKLKGTVIRLERTIADLKSGSGTKARENRDATIKLIDEKVKKEEKTEEDIKEIMQLDWAPENFHTTKLSSIKERGEATTIYIIDKNWENDKTEELEKICKEDKTFREAIKEKTNINEQNLTRIEETRFLKIGGKINGEQSKKISYIIKIDDSNDNSETYSCYKDVIKIKEENQTETLGRDFIVYDTTNQPLMNRKLLEYVFGSGTSEY</sequence>
<gene>
    <name evidence="3" type="ORF">ABEB36_009313</name>
</gene>
<protein>
    <submittedName>
        <fullName evidence="3">Uncharacterized protein</fullName>
    </submittedName>
</protein>
<feature type="compositionally biased region" description="Low complexity" evidence="2">
    <location>
        <begin position="50"/>
        <end position="68"/>
    </location>
</feature>